<name>A0A1X7AI51_9GAMM</name>
<protein>
    <submittedName>
        <fullName evidence="1">Uncharacterized protein</fullName>
    </submittedName>
</protein>
<accession>A0A1X7AI51</accession>
<evidence type="ECO:0000313" key="2">
    <source>
        <dbReference type="Proteomes" id="UP000196573"/>
    </source>
</evidence>
<sequence>MSIASVRASVANLLRNNIAQTRKPGTFLNRLAESISPRKHFWPTRARYQATQLSDRQVSIEEPSIKVKEKQLASLYKARSWATGYLKKHPQLLANKEELVKTGLELMNRGQQLKAVALFELHYTERSDQIIAHELPEGKGVYFGGIPQELYDQQQDLYQQKMDEAGDELQTLLAQKADDKNYSPVAIDDTSEGLRRSLRSAIAREEYLNN</sequence>
<dbReference type="AlphaFoldDB" id="A0A1X7AI51"/>
<evidence type="ECO:0000313" key="1">
    <source>
        <dbReference type="EMBL" id="SMA43317.1"/>
    </source>
</evidence>
<dbReference type="Proteomes" id="UP000196573">
    <property type="component" value="Unassembled WGS sequence"/>
</dbReference>
<gene>
    <name evidence="1" type="ORF">EHSB41UT_01574</name>
</gene>
<dbReference type="RefSeq" id="WP_087108570.1">
    <property type="nucleotide sequence ID" value="NZ_CBCSCN010000008.1"/>
</dbReference>
<organism evidence="1 2">
    <name type="scientific">Parendozoicomonas haliclonae</name>
    <dbReference type="NCBI Taxonomy" id="1960125"/>
    <lineage>
        <taxon>Bacteria</taxon>
        <taxon>Pseudomonadati</taxon>
        <taxon>Pseudomonadota</taxon>
        <taxon>Gammaproteobacteria</taxon>
        <taxon>Oceanospirillales</taxon>
        <taxon>Endozoicomonadaceae</taxon>
        <taxon>Parendozoicomonas</taxon>
    </lineage>
</organism>
<keyword evidence="2" id="KW-1185">Reference proteome</keyword>
<dbReference type="EMBL" id="FWPT01000003">
    <property type="protein sequence ID" value="SMA43317.1"/>
    <property type="molecule type" value="Genomic_DNA"/>
</dbReference>
<proteinExistence type="predicted"/>
<dbReference type="OrthoDB" id="9950001at2"/>
<reference evidence="1 2" key="1">
    <citation type="submission" date="2017-03" db="EMBL/GenBank/DDBJ databases">
        <authorList>
            <person name="Afonso C.L."/>
            <person name="Miller P.J."/>
            <person name="Scott M.A."/>
            <person name="Spackman E."/>
            <person name="Goraichik I."/>
            <person name="Dimitrov K.M."/>
            <person name="Suarez D.L."/>
            <person name="Swayne D.E."/>
        </authorList>
    </citation>
    <scope>NUCLEOTIDE SEQUENCE [LARGE SCALE GENOMIC DNA]</scope>
    <source>
        <strain evidence="1">SB41UT1</strain>
    </source>
</reference>